<feature type="transmembrane region" description="Helical" evidence="1">
    <location>
        <begin position="103"/>
        <end position="122"/>
    </location>
</feature>
<keyword evidence="1" id="KW-1133">Transmembrane helix</keyword>
<comment type="caution">
    <text evidence="2">The sequence shown here is derived from an EMBL/GenBank/DDBJ whole genome shotgun (WGS) entry which is preliminary data.</text>
</comment>
<evidence type="ECO:0000313" key="3">
    <source>
        <dbReference type="Proteomes" id="UP001233172"/>
    </source>
</evidence>
<proteinExistence type="predicted"/>
<evidence type="ECO:0000313" key="2">
    <source>
        <dbReference type="EMBL" id="KAK0051854.1"/>
    </source>
</evidence>
<dbReference type="EMBL" id="JASAOG010000099">
    <property type="protein sequence ID" value="KAK0051854.1"/>
    <property type="molecule type" value="Genomic_DNA"/>
</dbReference>
<reference evidence="2" key="2">
    <citation type="submission" date="2023-04" db="EMBL/GenBank/DDBJ databases">
        <authorList>
            <person name="Bu L."/>
            <person name="Lu L."/>
            <person name="Laidemitt M.R."/>
            <person name="Zhang S.M."/>
            <person name="Mutuku M."/>
            <person name="Mkoji G."/>
            <person name="Steinauer M."/>
            <person name="Loker E.S."/>
        </authorList>
    </citation>
    <scope>NUCLEOTIDE SEQUENCE</scope>
    <source>
        <strain evidence="2">KasaAsao</strain>
        <tissue evidence="2">Whole Snail</tissue>
    </source>
</reference>
<dbReference type="Proteomes" id="UP001233172">
    <property type="component" value="Unassembled WGS sequence"/>
</dbReference>
<evidence type="ECO:0000256" key="1">
    <source>
        <dbReference type="SAM" id="Phobius"/>
    </source>
</evidence>
<organism evidence="2 3">
    <name type="scientific">Biomphalaria pfeifferi</name>
    <name type="common">Bloodfluke planorb</name>
    <name type="synonym">Freshwater snail</name>
    <dbReference type="NCBI Taxonomy" id="112525"/>
    <lineage>
        <taxon>Eukaryota</taxon>
        <taxon>Metazoa</taxon>
        <taxon>Spiralia</taxon>
        <taxon>Lophotrochozoa</taxon>
        <taxon>Mollusca</taxon>
        <taxon>Gastropoda</taxon>
        <taxon>Heterobranchia</taxon>
        <taxon>Euthyneura</taxon>
        <taxon>Panpulmonata</taxon>
        <taxon>Hygrophila</taxon>
        <taxon>Lymnaeoidea</taxon>
        <taxon>Planorbidae</taxon>
        <taxon>Biomphalaria</taxon>
    </lineage>
</organism>
<protein>
    <submittedName>
        <fullName evidence="2">5-hydroxytryptamine receptor 3A</fullName>
    </submittedName>
</protein>
<keyword evidence="2" id="KW-0675">Receptor</keyword>
<keyword evidence="3" id="KW-1185">Reference proteome</keyword>
<keyword evidence="1" id="KW-0812">Transmembrane</keyword>
<dbReference type="AlphaFoldDB" id="A0AAD8BC41"/>
<reference evidence="2" key="1">
    <citation type="journal article" date="2023" name="PLoS Negl. Trop. Dis.">
        <title>A genome sequence for Biomphalaria pfeifferi, the major vector snail for the human-infecting parasite Schistosoma mansoni.</title>
        <authorList>
            <person name="Bu L."/>
            <person name="Lu L."/>
            <person name="Laidemitt M.R."/>
            <person name="Zhang S.M."/>
            <person name="Mutuku M."/>
            <person name="Mkoji G."/>
            <person name="Steinauer M."/>
            <person name="Loker E.S."/>
        </authorList>
    </citation>
    <scope>NUCLEOTIDE SEQUENCE</scope>
    <source>
        <strain evidence="2">KasaAsao</strain>
    </source>
</reference>
<sequence>MPRNVSSAPYLILLLIGVSIQGLLANLATLFVVKMYEKQKDQMKKSSSESRSLKQTNTIHPDKIAVVTPENSDLPLIVQESDETKQPKMPLLFRLSPGQWDNLFFLCFTSAQVLLMGTIFGATDWLADAPSLAF</sequence>
<gene>
    <name evidence="2" type="ORF">Bpfe_018624</name>
</gene>
<accession>A0AAD8BC41</accession>
<feature type="transmembrane region" description="Helical" evidence="1">
    <location>
        <begin position="12"/>
        <end position="36"/>
    </location>
</feature>
<keyword evidence="1" id="KW-0472">Membrane</keyword>
<name>A0AAD8BC41_BIOPF</name>